<dbReference type="AlphaFoldDB" id="A0A8H9QX96"/>
<dbReference type="Proteomes" id="UP000859547">
    <property type="component" value="Unassembled WGS sequence"/>
</dbReference>
<name>A0A8H9QX96_CLOPF</name>
<reference evidence="1" key="1">
    <citation type="journal article" date="2018" name="Genome Biol.">
        <title>SKESA: strategic k-mer extension for scrupulous assemblies.</title>
        <authorList>
            <person name="Souvorov A."/>
            <person name="Agarwala R."/>
            <person name="Lipman D.J."/>
        </authorList>
    </citation>
    <scope>NUCLEOTIDE SEQUENCE</scope>
    <source>
        <strain evidence="1">C8</strain>
    </source>
</reference>
<gene>
    <name evidence="1" type="ORF">I9080_001650</name>
</gene>
<dbReference type="RefSeq" id="WP_075857587.1">
    <property type="nucleotide sequence ID" value="NZ_MARG01000075.1"/>
</dbReference>
<comment type="caution">
    <text evidence="1">The sequence shown here is derived from an EMBL/GenBank/DDBJ whole genome shotgun (WGS) entry which is preliminary data.</text>
</comment>
<accession>A0A8H9QX96</accession>
<evidence type="ECO:0000313" key="1">
    <source>
        <dbReference type="EMBL" id="HAT4307858.1"/>
    </source>
</evidence>
<reference evidence="1" key="2">
    <citation type="submission" date="2020-07" db="EMBL/GenBank/DDBJ databases">
        <authorList>
            <consortium name="NCBI Pathogen Detection Project"/>
        </authorList>
    </citation>
    <scope>NUCLEOTIDE SEQUENCE</scope>
    <source>
        <strain evidence="1">C8</strain>
    </source>
</reference>
<proteinExistence type="predicted"/>
<organism evidence="1">
    <name type="scientific">Clostridium perfringens</name>
    <dbReference type="NCBI Taxonomy" id="1502"/>
    <lineage>
        <taxon>Bacteria</taxon>
        <taxon>Bacillati</taxon>
        <taxon>Bacillota</taxon>
        <taxon>Clostridia</taxon>
        <taxon>Eubacteriales</taxon>
        <taxon>Clostridiaceae</taxon>
        <taxon>Clostridium</taxon>
    </lineage>
</organism>
<dbReference type="EMBL" id="DACTCB010000007">
    <property type="protein sequence ID" value="HAT4307858.1"/>
    <property type="molecule type" value="Genomic_DNA"/>
</dbReference>
<sequence>MFKDKVLEVIRHLQLTIPNKKDVANCYDTVSQSQKDNFSNSVKYYEGRVNYSFSKELYDKYVYALNAKLNGTGITMFDYLMIHGSFKSKRATSFKI</sequence>
<protein>
    <submittedName>
        <fullName evidence="1">Uncharacterized protein</fullName>
    </submittedName>
</protein>